<dbReference type="Proteomes" id="UP000230750">
    <property type="component" value="Unassembled WGS sequence"/>
</dbReference>
<gene>
    <name evidence="3" type="ORF">BSL78_05505</name>
</gene>
<dbReference type="AlphaFoldDB" id="A0A2G8LBH1"/>
<evidence type="ECO:0000256" key="2">
    <source>
        <dbReference type="SAM" id="Phobius"/>
    </source>
</evidence>
<protein>
    <submittedName>
        <fullName evidence="3">Uncharacterized protein</fullName>
    </submittedName>
</protein>
<keyword evidence="4" id="KW-1185">Reference proteome</keyword>
<keyword evidence="2" id="KW-1133">Transmembrane helix</keyword>
<reference evidence="3 4" key="1">
    <citation type="journal article" date="2017" name="PLoS Biol.">
        <title>The sea cucumber genome provides insights into morphological evolution and visceral regeneration.</title>
        <authorList>
            <person name="Zhang X."/>
            <person name="Sun L."/>
            <person name="Yuan J."/>
            <person name="Sun Y."/>
            <person name="Gao Y."/>
            <person name="Zhang L."/>
            <person name="Li S."/>
            <person name="Dai H."/>
            <person name="Hamel J.F."/>
            <person name="Liu C."/>
            <person name="Yu Y."/>
            <person name="Liu S."/>
            <person name="Lin W."/>
            <person name="Guo K."/>
            <person name="Jin S."/>
            <person name="Xu P."/>
            <person name="Storey K.B."/>
            <person name="Huan P."/>
            <person name="Zhang T."/>
            <person name="Zhou Y."/>
            <person name="Zhang J."/>
            <person name="Lin C."/>
            <person name="Li X."/>
            <person name="Xing L."/>
            <person name="Huo D."/>
            <person name="Sun M."/>
            <person name="Wang L."/>
            <person name="Mercier A."/>
            <person name="Li F."/>
            <person name="Yang H."/>
            <person name="Xiang J."/>
        </authorList>
    </citation>
    <scope>NUCLEOTIDE SEQUENCE [LARGE SCALE GENOMIC DNA]</scope>
    <source>
        <strain evidence="3">Shaxun</strain>
        <tissue evidence="3">Muscle</tissue>
    </source>
</reference>
<organism evidence="3 4">
    <name type="scientific">Stichopus japonicus</name>
    <name type="common">Sea cucumber</name>
    <dbReference type="NCBI Taxonomy" id="307972"/>
    <lineage>
        <taxon>Eukaryota</taxon>
        <taxon>Metazoa</taxon>
        <taxon>Echinodermata</taxon>
        <taxon>Eleutherozoa</taxon>
        <taxon>Echinozoa</taxon>
        <taxon>Holothuroidea</taxon>
        <taxon>Aspidochirotacea</taxon>
        <taxon>Aspidochirotida</taxon>
        <taxon>Stichopodidae</taxon>
        <taxon>Apostichopus</taxon>
    </lineage>
</organism>
<name>A0A2G8LBH1_STIJA</name>
<evidence type="ECO:0000313" key="3">
    <source>
        <dbReference type="EMBL" id="PIK57597.1"/>
    </source>
</evidence>
<dbReference type="OrthoDB" id="10004495at2759"/>
<evidence type="ECO:0000313" key="4">
    <source>
        <dbReference type="Proteomes" id="UP000230750"/>
    </source>
</evidence>
<feature type="compositionally biased region" description="Pro residues" evidence="1">
    <location>
        <begin position="434"/>
        <end position="446"/>
    </location>
</feature>
<comment type="caution">
    <text evidence="3">The sequence shown here is derived from an EMBL/GenBank/DDBJ whole genome shotgun (WGS) entry which is preliminary data.</text>
</comment>
<evidence type="ECO:0000256" key="1">
    <source>
        <dbReference type="SAM" id="MobiDB-lite"/>
    </source>
</evidence>
<dbReference type="EMBL" id="MRZV01000138">
    <property type="protein sequence ID" value="PIK57597.1"/>
    <property type="molecule type" value="Genomic_DNA"/>
</dbReference>
<sequence length="512" mass="59205">MGTSTTACTYSRNLYNSMHVMYSMNLYNSMHVMYSRNLYNSMHVMYSRNLYNSMHVMYSRNLYNSMHVMYSRNLYNSMHVMYSRNLYNSMHVMYSRNLYNSMHVMYSRNLYNSMHVMYSRNLYNSMHVMYSRNLYNSMHVMYSRNLYNSMHVMYSRNLYHSMHVMYSRNLYYSMHVMYSRNLVHRTVYLNSMEDVVYVTDLQLETTRTSLTPWVFQSCREALQAASASAKDKLSQSATISREAPFTHNAMFQLVYGVTSEGSPLPVSSASQKEFETPDCYMETRDATFCAAQSVVRCGMPIHVLLERVEYSSENNVVMMFSWSPPIQVNQMRSLSQYQVQLHTIDGDLLLNDSIQHESDNETYYWIATSPDIQEGNQYKLTIVPYLSGDDPGRIFTQSFAAMIFEGETTVDPEGAVISTVSLNRNNAAARPEDPPPGQPPNLPPHSPTASFPTTVIVVVLLVGLAVVVVIICTVCILWTRTRRRETNDRLENLHLEQMDQEKAIGNHTTSDD</sequence>
<feature type="region of interest" description="Disordered" evidence="1">
    <location>
        <begin position="426"/>
        <end position="446"/>
    </location>
</feature>
<keyword evidence="2" id="KW-0812">Transmembrane</keyword>
<feature type="transmembrane region" description="Helical" evidence="2">
    <location>
        <begin position="455"/>
        <end position="479"/>
    </location>
</feature>
<proteinExistence type="predicted"/>
<accession>A0A2G8LBH1</accession>
<keyword evidence="2" id="KW-0472">Membrane</keyword>
<dbReference type="STRING" id="307972.A0A2G8LBH1"/>